<feature type="region of interest" description="Disordered" evidence="6">
    <location>
        <begin position="228"/>
        <end position="275"/>
    </location>
</feature>
<reference evidence="8 9" key="1">
    <citation type="journal article" date="2013" name="Genome Biol.">
        <title>Genome of Acanthamoeba castellanii highlights extensive lateral gene transfer and early evolution of tyrosine kinase signaling.</title>
        <authorList>
            <person name="Clarke M."/>
            <person name="Lohan A.J."/>
            <person name="Liu B."/>
            <person name="Lagkouvardos I."/>
            <person name="Roy S."/>
            <person name="Zafar N."/>
            <person name="Bertelli C."/>
            <person name="Schilde C."/>
            <person name="Kianianmomeni A."/>
            <person name="Burglin T.R."/>
            <person name="Frech C."/>
            <person name="Turcotte B."/>
            <person name="Kopec K.O."/>
            <person name="Synnott J.M."/>
            <person name="Choo C."/>
            <person name="Paponov I."/>
            <person name="Finkler A."/>
            <person name="Soon Heng Tan C."/>
            <person name="Hutchins A.P."/>
            <person name="Weinmeier T."/>
            <person name="Rattei T."/>
            <person name="Chu J.S."/>
            <person name="Gimenez G."/>
            <person name="Irimia M."/>
            <person name="Rigden D.J."/>
            <person name="Fitzpatrick D.A."/>
            <person name="Lorenzo-Morales J."/>
            <person name="Bateman A."/>
            <person name="Chiu C.H."/>
            <person name="Tang P."/>
            <person name="Hegemann P."/>
            <person name="Fromm H."/>
            <person name="Raoult D."/>
            <person name="Greub G."/>
            <person name="Miranda-Saavedra D."/>
            <person name="Chen N."/>
            <person name="Nash P."/>
            <person name="Ginger M.L."/>
            <person name="Horn M."/>
            <person name="Schaap P."/>
            <person name="Caler L."/>
            <person name="Loftus B."/>
        </authorList>
    </citation>
    <scope>NUCLEOTIDE SEQUENCE [LARGE SCALE GENOMIC DNA]</scope>
    <source>
        <strain evidence="8 9">Neff</strain>
    </source>
</reference>
<dbReference type="SUPFAM" id="SSF46565">
    <property type="entry name" value="Chaperone J-domain"/>
    <property type="match status" value="1"/>
</dbReference>
<sequence>MASKAGGGEGKDGEDYYATLGLELGATAAQISKAYKKQALKFHPDRNPNDPLAGQRFHALQQAYDVLSDPEARAAFDALIQARLNRKRKLSTMDAQRRNLKQTLEERENAFKRQRADELDAQRRLAARMARLKEETAAKMQQEKLRRQQTQDRVAAPSSSTSSSDEEVVVKLRWGKKEGWDDEAGVRSALERAGCPAPLAVAVRRRGGGAMATFASLADADAALARLPPPLTGRVRRSRASTPPASSSSSSRADRPSTSTPASAAAGSTPSAAAGLGHADFESQVLARMAMAAAAMRQQQQQQQQHSTAPPPVQQNSE</sequence>
<dbReference type="InterPro" id="IPR001623">
    <property type="entry name" value="DnaJ_domain"/>
</dbReference>
<dbReference type="GO" id="GO:0005737">
    <property type="term" value="C:cytoplasm"/>
    <property type="evidence" value="ECO:0007669"/>
    <property type="project" value="UniProtKB-SubCell"/>
</dbReference>
<evidence type="ECO:0000256" key="5">
    <source>
        <dbReference type="ARBA" id="ARBA00023242"/>
    </source>
</evidence>
<dbReference type="GO" id="GO:0005681">
    <property type="term" value="C:spliceosomal complex"/>
    <property type="evidence" value="ECO:0007669"/>
    <property type="project" value="TreeGrafter"/>
</dbReference>
<dbReference type="CDD" id="cd06257">
    <property type="entry name" value="DnaJ"/>
    <property type="match status" value="1"/>
</dbReference>
<feature type="domain" description="J" evidence="7">
    <location>
        <begin position="15"/>
        <end position="80"/>
    </location>
</feature>
<evidence type="ECO:0000256" key="3">
    <source>
        <dbReference type="ARBA" id="ARBA00022490"/>
    </source>
</evidence>
<accession>L8H312</accession>
<feature type="compositionally biased region" description="Low complexity" evidence="6">
    <location>
        <begin position="240"/>
        <end position="275"/>
    </location>
</feature>
<proteinExistence type="predicted"/>
<name>L8H312_ACACF</name>
<feature type="compositionally biased region" description="Pro residues" evidence="6">
    <location>
        <begin position="309"/>
        <end position="318"/>
    </location>
</feature>
<evidence type="ECO:0000259" key="7">
    <source>
        <dbReference type="PROSITE" id="PS50076"/>
    </source>
</evidence>
<evidence type="ECO:0000256" key="2">
    <source>
        <dbReference type="ARBA" id="ARBA00004496"/>
    </source>
</evidence>
<keyword evidence="5" id="KW-0539">Nucleus</keyword>
<dbReference type="AlphaFoldDB" id="L8H312"/>
<dbReference type="GeneID" id="14920771"/>
<feature type="region of interest" description="Disordered" evidence="6">
    <location>
        <begin position="135"/>
        <end position="167"/>
    </location>
</feature>
<dbReference type="InterPro" id="IPR036869">
    <property type="entry name" value="J_dom_sf"/>
</dbReference>
<organism evidence="8 9">
    <name type="scientific">Acanthamoeba castellanii (strain ATCC 30010 / Neff)</name>
    <dbReference type="NCBI Taxonomy" id="1257118"/>
    <lineage>
        <taxon>Eukaryota</taxon>
        <taxon>Amoebozoa</taxon>
        <taxon>Discosea</taxon>
        <taxon>Longamoebia</taxon>
        <taxon>Centramoebida</taxon>
        <taxon>Acanthamoebidae</taxon>
        <taxon>Acanthamoeba</taxon>
    </lineage>
</organism>
<evidence type="ECO:0000313" key="8">
    <source>
        <dbReference type="EMBL" id="ELR19934.1"/>
    </source>
</evidence>
<evidence type="ECO:0000256" key="6">
    <source>
        <dbReference type="SAM" id="MobiDB-lite"/>
    </source>
</evidence>
<keyword evidence="4" id="KW-0143">Chaperone</keyword>
<dbReference type="PANTHER" id="PTHR44313">
    <property type="entry name" value="DNAJ HOMOLOG SUBFAMILY C MEMBER 17"/>
    <property type="match status" value="1"/>
</dbReference>
<dbReference type="Pfam" id="PF00226">
    <property type="entry name" value="DnaJ"/>
    <property type="match status" value="1"/>
</dbReference>
<keyword evidence="9" id="KW-1185">Reference proteome</keyword>
<dbReference type="STRING" id="1257118.L8H312"/>
<feature type="region of interest" description="Disordered" evidence="6">
    <location>
        <begin position="292"/>
        <end position="318"/>
    </location>
</feature>
<feature type="compositionally biased region" description="Basic and acidic residues" evidence="6">
    <location>
        <begin position="135"/>
        <end position="150"/>
    </location>
</feature>
<dbReference type="RefSeq" id="XP_004342043.1">
    <property type="nucleotide sequence ID" value="XM_004341994.1"/>
</dbReference>
<dbReference type="OMA" id="MQLEWIS"/>
<dbReference type="Proteomes" id="UP000011083">
    <property type="component" value="Unassembled WGS sequence"/>
</dbReference>
<dbReference type="PRINTS" id="PR00625">
    <property type="entry name" value="JDOMAIN"/>
</dbReference>
<dbReference type="PANTHER" id="PTHR44313:SF1">
    <property type="entry name" value="DNAJ HOMOLOG SUBFAMILY C MEMBER 17"/>
    <property type="match status" value="1"/>
</dbReference>
<gene>
    <name evidence="8" type="ORF">ACA1_112070</name>
</gene>
<evidence type="ECO:0000256" key="1">
    <source>
        <dbReference type="ARBA" id="ARBA00004123"/>
    </source>
</evidence>
<dbReference type="PROSITE" id="PS00636">
    <property type="entry name" value="DNAJ_1"/>
    <property type="match status" value="1"/>
</dbReference>
<keyword evidence="3" id="KW-0963">Cytoplasm</keyword>
<dbReference type="PROSITE" id="PS50076">
    <property type="entry name" value="DNAJ_2"/>
    <property type="match status" value="1"/>
</dbReference>
<dbReference type="EMBL" id="KB007926">
    <property type="protein sequence ID" value="ELR19934.1"/>
    <property type="molecule type" value="Genomic_DNA"/>
</dbReference>
<dbReference type="OrthoDB" id="376357at2759"/>
<protein>
    <submittedName>
        <fullName evidence="8">DnaJ</fullName>
    </submittedName>
</protein>
<evidence type="ECO:0000313" key="9">
    <source>
        <dbReference type="Proteomes" id="UP000011083"/>
    </source>
</evidence>
<feature type="compositionally biased region" description="Low complexity" evidence="6">
    <location>
        <begin position="292"/>
        <end position="305"/>
    </location>
</feature>
<dbReference type="VEuPathDB" id="AmoebaDB:ACA1_112070"/>
<comment type="subcellular location">
    <subcellularLocation>
        <location evidence="2">Cytoplasm</location>
    </subcellularLocation>
    <subcellularLocation>
        <location evidence="1">Nucleus</location>
    </subcellularLocation>
</comment>
<dbReference type="GO" id="GO:0000390">
    <property type="term" value="P:spliceosomal complex disassembly"/>
    <property type="evidence" value="ECO:0007669"/>
    <property type="project" value="TreeGrafter"/>
</dbReference>
<dbReference type="SMART" id="SM00271">
    <property type="entry name" value="DnaJ"/>
    <property type="match status" value="1"/>
</dbReference>
<evidence type="ECO:0000256" key="4">
    <source>
        <dbReference type="ARBA" id="ARBA00023186"/>
    </source>
</evidence>
<dbReference type="InterPro" id="IPR052094">
    <property type="entry name" value="Pre-mRNA-splicing_ERAD"/>
</dbReference>
<dbReference type="Gene3D" id="1.10.287.110">
    <property type="entry name" value="DnaJ domain"/>
    <property type="match status" value="1"/>
</dbReference>
<dbReference type="InterPro" id="IPR018253">
    <property type="entry name" value="DnaJ_domain_CS"/>
</dbReference>
<dbReference type="KEGG" id="acan:ACA1_112070"/>